<evidence type="ECO:0000256" key="3">
    <source>
        <dbReference type="ARBA" id="ARBA00022989"/>
    </source>
</evidence>
<name>A0A8S0UFF3_OLEEU</name>
<dbReference type="Gene3D" id="1.20.1560.10">
    <property type="entry name" value="ABC transporter type 1, transmembrane domain"/>
    <property type="match status" value="1"/>
</dbReference>
<evidence type="ECO:0000313" key="7">
    <source>
        <dbReference type="EMBL" id="CAA3018483.1"/>
    </source>
</evidence>
<accession>A0A8S0UFF3</accession>
<dbReference type="PROSITE" id="PS50929">
    <property type="entry name" value="ABC_TM1F"/>
    <property type="match status" value="1"/>
</dbReference>
<gene>
    <name evidence="7" type="ORF">OLEA9_A100621</name>
</gene>
<dbReference type="OrthoDB" id="6500128at2759"/>
<dbReference type="PANTHER" id="PTHR24222">
    <property type="entry name" value="ABC TRANSPORTER B FAMILY"/>
    <property type="match status" value="1"/>
</dbReference>
<dbReference type="EMBL" id="CACTIH010007850">
    <property type="protein sequence ID" value="CAA3018483.1"/>
    <property type="molecule type" value="Genomic_DNA"/>
</dbReference>
<evidence type="ECO:0000256" key="1">
    <source>
        <dbReference type="ARBA" id="ARBA00004141"/>
    </source>
</evidence>
<keyword evidence="8" id="KW-1185">Reference proteome</keyword>
<evidence type="ECO:0000313" key="8">
    <source>
        <dbReference type="Proteomes" id="UP000594638"/>
    </source>
</evidence>
<keyword evidence="2 5" id="KW-0812">Transmembrane</keyword>
<dbReference type="Gramene" id="OE9A100621T1">
    <property type="protein sequence ID" value="OE9A100621C1"/>
    <property type="gene ID" value="OE9A100621"/>
</dbReference>
<dbReference type="GO" id="GO:0016887">
    <property type="term" value="F:ATP hydrolysis activity"/>
    <property type="evidence" value="ECO:0007669"/>
    <property type="project" value="InterPro"/>
</dbReference>
<dbReference type="InterPro" id="IPR036640">
    <property type="entry name" value="ABC1_TM_sf"/>
</dbReference>
<dbReference type="Gene3D" id="3.40.50.300">
    <property type="entry name" value="P-loop containing nucleotide triphosphate hydrolases"/>
    <property type="match status" value="1"/>
</dbReference>
<comment type="subcellular location">
    <subcellularLocation>
        <location evidence="1">Membrane</location>
        <topology evidence="1">Multi-pass membrane protein</topology>
    </subcellularLocation>
</comment>
<evidence type="ECO:0000256" key="2">
    <source>
        <dbReference type="ARBA" id="ARBA00022692"/>
    </source>
</evidence>
<sequence length="234" mass="25551">MSTFIGGFLIAFCKGWLLFLVLCACIPALVIAGGSMSLLMTKIWSQGQVAYAEAGHVVEQTIGAIRMVASFIGENKAAEKYDSKLQIAYAPMHPLFSKGWLHALITWTESPCINAFAAGQAAAYKMFEAIEQKSNIDTYDGRGIALEDVSVQTAAVVGQSESGKSTVISFLEGFFDPDAGEVLTDIFTLKMLKLKWIRGKMGLASQELILFATTLKESILFGNEMILMKRLEQQ</sequence>
<reference evidence="7 8" key="1">
    <citation type="submission" date="2019-12" db="EMBL/GenBank/DDBJ databases">
        <authorList>
            <person name="Alioto T."/>
            <person name="Alioto T."/>
            <person name="Gomez Garrido J."/>
        </authorList>
    </citation>
    <scope>NUCLEOTIDE SEQUENCE [LARGE SCALE GENOMIC DNA]</scope>
</reference>
<dbReference type="Pfam" id="PF00664">
    <property type="entry name" value="ABC_membrane"/>
    <property type="match status" value="1"/>
</dbReference>
<organism evidence="7 8">
    <name type="scientific">Olea europaea subsp. europaea</name>
    <dbReference type="NCBI Taxonomy" id="158383"/>
    <lineage>
        <taxon>Eukaryota</taxon>
        <taxon>Viridiplantae</taxon>
        <taxon>Streptophyta</taxon>
        <taxon>Embryophyta</taxon>
        <taxon>Tracheophyta</taxon>
        <taxon>Spermatophyta</taxon>
        <taxon>Magnoliopsida</taxon>
        <taxon>eudicotyledons</taxon>
        <taxon>Gunneridae</taxon>
        <taxon>Pentapetalae</taxon>
        <taxon>asterids</taxon>
        <taxon>lamiids</taxon>
        <taxon>Lamiales</taxon>
        <taxon>Oleaceae</taxon>
        <taxon>Oleeae</taxon>
        <taxon>Olea</taxon>
    </lineage>
</organism>
<dbReference type="InterPro" id="IPR027417">
    <property type="entry name" value="P-loop_NTPase"/>
</dbReference>
<evidence type="ECO:0000256" key="5">
    <source>
        <dbReference type="SAM" id="Phobius"/>
    </source>
</evidence>
<dbReference type="SUPFAM" id="SSF90123">
    <property type="entry name" value="ABC transporter transmembrane region"/>
    <property type="match status" value="1"/>
</dbReference>
<dbReference type="InterPro" id="IPR003439">
    <property type="entry name" value="ABC_transporter-like_ATP-bd"/>
</dbReference>
<dbReference type="GO" id="GO:0140359">
    <property type="term" value="F:ABC-type transporter activity"/>
    <property type="evidence" value="ECO:0007669"/>
    <property type="project" value="InterPro"/>
</dbReference>
<protein>
    <submittedName>
        <fullName evidence="7">ABC transporter B family member 9-like</fullName>
    </submittedName>
</protein>
<feature type="domain" description="ABC transmembrane type-1" evidence="6">
    <location>
        <begin position="1"/>
        <end position="89"/>
    </location>
</feature>
<dbReference type="Pfam" id="PF00005">
    <property type="entry name" value="ABC_tran"/>
    <property type="match status" value="1"/>
</dbReference>
<dbReference type="InterPro" id="IPR039421">
    <property type="entry name" value="Type_1_exporter"/>
</dbReference>
<dbReference type="GO" id="GO:0005886">
    <property type="term" value="C:plasma membrane"/>
    <property type="evidence" value="ECO:0007669"/>
    <property type="project" value="TreeGrafter"/>
</dbReference>
<dbReference type="SUPFAM" id="SSF52540">
    <property type="entry name" value="P-loop containing nucleoside triphosphate hydrolases"/>
    <property type="match status" value="1"/>
</dbReference>
<dbReference type="GO" id="GO:0005524">
    <property type="term" value="F:ATP binding"/>
    <property type="evidence" value="ECO:0007669"/>
    <property type="project" value="InterPro"/>
</dbReference>
<keyword evidence="3 5" id="KW-1133">Transmembrane helix</keyword>
<evidence type="ECO:0000256" key="4">
    <source>
        <dbReference type="ARBA" id="ARBA00023136"/>
    </source>
</evidence>
<dbReference type="Proteomes" id="UP000594638">
    <property type="component" value="Unassembled WGS sequence"/>
</dbReference>
<proteinExistence type="predicted"/>
<keyword evidence="4 5" id="KW-0472">Membrane</keyword>
<feature type="transmembrane region" description="Helical" evidence="5">
    <location>
        <begin position="6"/>
        <end position="32"/>
    </location>
</feature>
<dbReference type="AlphaFoldDB" id="A0A8S0UFF3"/>
<comment type="caution">
    <text evidence="7">The sequence shown here is derived from an EMBL/GenBank/DDBJ whole genome shotgun (WGS) entry which is preliminary data.</text>
</comment>
<dbReference type="PANTHER" id="PTHR24222:SF50">
    <property type="entry name" value="ABC TRANSPORTER B FAMILY MEMBER 9-LIKE ISOFORM X2"/>
    <property type="match status" value="1"/>
</dbReference>
<dbReference type="InterPro" id="IPR011527">
    <property type="entry name" value="ABC1_TM_dom"/>
</dbReference>
<evidence type="ECO:0000259" key="6">
    <source>
        <dbReference type="PROSITE" id="PS50929"/>
    </source>
</evidence>